<dbReference type="Pfam" id="PF00135">
    <property type="entry name" value="COesterase"/>
    <property type="match status" value="1"/>
</dbReference>
<dbReference type="SUPFAM" id="SSF53474">
    <property type="entry name" value="alpha/beta-Hydrolases"/>
    <property type="match status" value="1"/>
</dbReference>
<dbReference type="Gene3D" id="3.40.50.1820">
    <property type="entry name" value="alpha/beta hydrolase"/>
    <property type="match status" value="1"/>
</dbReference>
<dbReference type="InterPro" id="IPR002018">
    <property type="entry name" value="CarbesteraseB"/>
</dbReference>
<dbReference type="HOGENOM" id="CLU_535043_0_0_12"/>
<dbReference type="RefSeq" id="WP_002685265.1">
    <property type="nucleotide sequence ID" value="NZ_CM001795.1"/>
</dbReference>
<dbReference type="InterPro" id="IPR029058">
    <property type="entry name" value="AB_hydrolase_fold"/>
</dbReference>
<dbReference type="PANTHER" id="PTHR11559">
    <property type="entry name" value="CARBOXYLESTERASE"/>
    <property type="match status" value="1"/>
</dbReference>
<dbReference type="AlphaFoldDB" id="A0A0E2E379"/>
<dbReference type="Proteomes" id="UP000011705">
    <property type="component" value="Chromosome"/>
</dbReference>
<protein>
    <recommendedName>
        <fullName evidence="1">Carboxylesterase type B domain-containing protein</fullName>
    </recommendedName>
</protein>
<gene>
    <name evidence="2" type="ORF">HMPREF9726_01941</name>
</gene>
<dbReference type="PATRIC" id="fig|999432.5.peg.2015"/>
<evidence type="ECO:0000259" key="1">
    <source>
        <dbReference type="Pfam" id="PF00135"/>
    </source>
</evidence>
<accession>A0A0E2E379</accession>
<reference evidence="2" key="1">
    <citation type="submission" date="2012-01" db="EMBL/GenBank/DDBJ databases">
        <title>The Genome Sequence of Treponema denticola H-22.</title>
        <authorList>
            <consortium name="The Broad Institute Genome Sequencing Platform"/>
            <person name="Earl A."/>
            <person name="Ward D."/>
            <person name="Feldgarden M."/>
            <person name="Gevers D."/>
            <person name="Blanton J.M."/>
            <person name="Fenno C.J."/>
            <person name="Baranova O.V."/>
            <person name="Mathney J."/>
            <person name="Dewhirst F.E."/>
            <person name="Izard J."/>
            <person name="Young S.K."/>
            <person name="Zeng Q."/>
            <person name="Gargeya S."/>
            <person name="Fitzgerald M."/>
            <person name="Haas B."/>
            <person name="Abouelleil A."/>
            <person name="Alvarado L."/>
            <person name="Arachchi H.M."/>
            <person name="Berlin A."/>
            <person name="Chapman S.B."/>
            <person name="Gearin G."/>
            <person name="Goldberg J."/>
            <person name="Griggs A."/>
            <person name="Gujja S."/>
            <person name="Hansen M."/>
            <person name="Heiman D."/>
            <person name="Howarth C."/>
            <person name="Larimer J."/>
            <person name="Lui A."/>
            <person name="MacDonald P.J.P."/>
            <person name="McCowen C."/>
            <person name="Montmayeur A."/>
            <person name="Murphy C."/>
            <person name="Neiman D."/>
            <person name="Pearson M."/>
            <person name="Priest M."/>
            <person name="Roberts A."/>
            <person name="Saif S."/>
            <person name="Shea T."/>
            <person name="Sisk P."/>
            <person name="Stolte C."/>
            <person name="Sykes S."/>
            <person name="Wortman J."/>
            <person name="Nusbaum C."/>
            <person name="Birren B."/>
        </authorList>
    </citation>
    <scope>NUCLEOTIDE SEQUENCE [LARGE SCALE GENOMIC DNA]</scope>
    <source>
        <strain evidence="2">H-22</strain>
    </source>
</reference>
<dbReference type="InterPro" id="IPR050309">
    <property type="entry name" value="Type-B_Carboxylest/Lipase"/>
</dbReference>
<evidence type="ECO:0000313" key="2">
    <source>
        <dbReference type="EMBL" id="EMB31561.1"/>
    </source>
</evidence>
<comment type="caution">
    <text evidence="2">The sequence shown here is derived from an EMBL/GenBank/DDBJ whole genome shotgun (WGS) entry which is preliminary data.</text>
</comment>
<sequence length="498" mass="57008">MKILQTEIGKAYANVVGKTKEGTPVYSILSVPYARAERFEYAKILDKQDYSPDMIINRKETVCFPQRKYPLFFNIFMKHHMLRPEFQPLKDTQTENAFVVNIWAPENFTERKPVVVFLHGGGEGSGTVPIYTMEHIAEQGVVAVTITYRIGNFGYMPVFDKGEIKAALAYLDQQTALNWIYNTISSFGGDNTNITLMGHCGGAVAALYHYLNPVSNKLFHKLILCAGNVPILSEFDFAKNEYAKMLSKNHLKGLEELKKLSAKKLMKLKGGQNDIVDGIFFAEHPMKLLERGEFPCMPVLIGSNKDEFSMIELPMFYKALGITKKKKNLKDVLLKKYSEFAETLESEFKSEANGIVDLQIQIMELLIFHSSALFLMETLSKKCPVYGYRMNYIPHLYNGLRGSYHGAELAFFFGTIDKMNIPITDENRKAVISIQKDWIEFIRTGKMKDRTLFNETGKITEYDKDIRTIPFPHAHLIHHIQNSGIADKLRKEYIRNRR</sequence>
<dbReference type="ESTHER" id="trede-TDE0521">
    <property type="family name" value="Carb_B_Bacteria"/>
</dbReference>
<proteinExistence type="predicted"/>
<dbReference type="EMBL" id="AGDV01000020">
    <property type="protein sequence ID" value="EMB31561.1"/>
    <property type="molecule type" value="Genomic_DNA"/>
</dbReference>
<feature type="domain" description="Carboxylesterase type B" evidence="1">
    <location>
        <begin position="13"/>
        <end position="449"/>
    </location>
</feature>
<name>A0A0E2E379_TREDN</name>
<organism evidence="2">
    <name type="scientific">Treponema denticola H-22</name>
    <dbReference type="NCBI Taxonomy" id="999432"/>
    <lineage>
        <taxon>Bacteria</taxon>
        <taxon>Pseudomonadati</taxon>
        <taxon>Spirochaetota</taxon>
        <taxon>Spirochaetia</taxon>
        <taxon>Spirochaetales</taxon>
        <taxon>Treponemataceae</taxon>
        <taxon>Treponema</taxon>
    </lineage>
</organism>